<dbReference type="PROSITE" id="PS50893">
    <property type="entry name" value="ABC_TRANSPORTER_2"/>
    <property type="match status" value="1"/>
</dbReference>
<organism evidence="5">
    <name type="scientific">uncultured bacterium EIL26B11</name>
    <dbReference type="NCBI Taxonomy" id="1768201"/>
    <lineage>
        <taxon>Bacteria</taxon>
        <taxon>environmental samples</taxon>
    </lineage>
</organism>
<dbReference type="AlphaFoldDB" id="A0A0U2M5S4"/>
<evidence type="ECO:0000256" key="3">
    <source>
        <dbReference type="ARBA" id="ARBA00022840"/>
    </source>
</evidence>
<dbReference type="NCBIfam" id="TIGR01978">
    <property type="entry name" value="sufC"/>
    <property type="match status" value="1"/>
</dbReference>
<accession>A0A0U2M5S4</accession>
<dbReference type="InterPro" id="IPR027417">
    <property type="entry name" value="P-loop_NTPase"/>
</dbReference>
<evidence type="ECO:0000256" key="2">
    <source>
        <dbReference type="ARBA" id="ARBA00022741"/>
    </source>
</evidence>
<dbReference type="EMBL" id="KT201089">
    <property type="protein sequence ID" value="ALS56185.1"/>
    <property type="molecule type" value="Genomic_DNA"/>
</dbReference>
<dbReference type="InterPro" id="IPR010230">
    <property type="entry name" value="FeS-cluster_ATPase_SufC"/>
</dbReference>
<dbReference type="SUPFAM" id="SSF52540">
    <property type="entry name" value="P-loop containing nucleoside triphosphate hydrolases"/>
    <property type="match status" value="1"/>
</dbReference>
<dbReference type="PANTHER" id="PTHR43204:SF1">
    <property type="entry name" value="ABC TRANSPORTER I FAMILY MEMBER 6, CHLOROPLASTIC"/>
    <property type="match status" value="1"/>
</dbReference>
<feature type="domain" description="ABC transporter" evidence="4">
    <location>
        <begin position="12"/>
        <end position="251"/>
    </location>
</feature>
<dbReference type="InterPro" id="IPR003439">
    <property type="entry name" value="ABC_transporter-like_ATP-bd"/>
</dbReference>
<dbReference type="GO" id="GO:0016887">
    <property type="term" value="F:ATP hydrolysis activity"/>
    <property type="evidence" value="ECO:0007669"/>
    <property type="project" value="InterPro"/>
</dbReference>
<name>A0A0U2M5S4_9BACT</name>
<reference evidence="5" key="1">
    <citation type="journal article" date="2016" name="ISME J.">
        <title>Functional metagenomic screen reveals new and diverse microbial rhodopsins.</title>
        <authorList>
            <person name="Pushkarev A."/>
            <person name="Beja O."/>
        </authorList>
    </citation>
    <scope>NUCLEOTIDE SEQUENCE</scope>
</reference>
<sequence length="251" mass="27609">MFQIIINIEVMLEIKNLHAEVDGTEILKGVDLKINPGEVHAIMGPNGSGKSTLANVVMGNPVYEVTEGSVIFEGEDITEEPVDNRAKLGMFLAFQYPESIPGVTIVNMLKTALTNIEETEFTTLELRLKVAEAMEQLGLSADFADRYLNEGFSGGERKRNEILQLAVLNPKLAVLDETDSGLDVDGLKVVGEGVSKLKTDDKGYLVVTHYQRLLEYIKPDFVHVFVDGAIVESGGVELSEKLEKEGYESYL</sequence>
<evidence type="ECO:0000259" key="4">
    <source>
        <dbReference type="PROSITE" id="PS50893"/>
    </source>
</evidence>
<dbReference type="PANTHER" id="PTHR43204">
    <property type="entry name" value="ABC TRANSPORTER I FAMILY MEMBER 6, CHLOROPLASTIC"/>
    <property type="match status" value="1"/>
</dbReference>
<keyword evidence="2" id="KW-0547">Nucleotide-binding</keyword>
<dbReference type="CDD" id="cd03217">
    <property type="entry name" value="ABC_FeS_Assembly"/>
    <property type="match status" value="1"/>
</dbReference>
<dbReference type="PROSITE" id="PS00211">
    <property type="entry name" value="ABC_TRANSPORTER_1"/>
    <property type="match status" value="1"/>
</dbReference>
<evidence type="ECO:0000313" key="5">
    <source>
        <dbReference type="EMBL" id="ALS56185.1"/>
    </source>
</evidence>
<dbReference type="Pfam" id="PF00005">
    <property type="entry name" value="ABC_tran"/>
    <property type="match status" value="1"/>
</dbReference>
<dbReference type="InterPro" id="IPR003593">
    <property type="entry name" value="AAA+_ATPase"/>
</dbReference>
<dbReference type="GO" id="GO:0005524">
    <property type="term" value="F:ATP binding"/>
    <property type="evidence" value="ECO:0007669"/>
    <property type="project" value="UniProtKB-KW"/>
</dbReference>
<dbReference type="SMART" id="SM00382">
    <property type="entry name" value="AAA"/>
    <property type="match status" value="1"/>
</dbReference>
<comment type="similarity">
    <text evidence="1">Belongs to the ABC transporter superfamily. Ycf16 family.</text>
</comment>
<evidence type="ECO:0000256" key="1">
    <source>
        <dbReference type="ARBA" id="ARBA00006216"/>
    </source>
</evidence>
<protein>
    <submittedName>
        <fullName evidence="5">Putative iron ABC transporter ATP-binding protein</fullName>
    </submittedName>
</protein>
<proteinExistence type="inferred from homology"/>
<dbReference type="InterPro" id="IPR017871">
    <property type="entry name" value="ABC_transporter-like_CS"/>
</dbReference>
<keyword evidence="3 5" id="KW-0067">ATP-binding</keyword>
<dbReference type="Gene3D" id="3.40.50.300">
    <property type="entry name" value="P-loop containing nucleotide triphosphate hydrolases"/>
    <property type="match status" value="1"/>
</dbReference>